<dbReference type="EMBL" id="CAXKWB010051909">
    <property type="protein sequence ID" value="CAL4171924.1"/>
    <property type="molecule type" value="Genomic_DNA"/>
</dbReference>
<accession>A0AAV2SBG8</accession>
<reference evidence="2 3" key="1">
    <citation type="submission" date="2024-05" db="EMBL/GenBank/DDBJ databases">
        <authorList>
            <person name="Wallberg A."/>
        </authorList>
    </citation>
    <scope>NUCLEOTIDE SEQUENCE [LARGE SCALE GENOMIC DNA]</scope>
</reference>
<dbReference type="SUPFAM" id="SSF49785">
    <property type="entry name" value="Galactose-binding domain-like"/>
    <property type="match status" value="1"/>
</dbReference>
<protein>
    <recommendedName>
        <fullName evidence="4">Apple domain-containing protein</fullName>
    </recommendedName>
</protein>
<sequence>MEQPLSPSLLSVYFTAALIYIMTDNVDAVDMMGKFPFIGASQTVFFSKVFVNPSNIEHFSQVGNSTNLSELNCAIRCYHDPTATLFCEKDNDCLLYAAVVSPGYTKDIGDGIECYTLRPLDMALNKPVYAPAGAKVLAIRPKENLVNGICTQLEEDGKDCAAVRTAKNAPKHPWFLVDLQSAIMVKTVVVRTQNFGGPAYIDNLNNAEATLIISTGLEYNDDEDFNSFNYIGEPFADFDMDQEIVFTSHTPTLARYIWMQLSEGKYNFLSMCNLEVY</sequence>
<evidence type="ECO:0000313" key="2">
    <source>
        <dbReference type="EMBL" id="CAL4171924.1"/>
    </source>
</evidence>
<name>A0AAV2SBG8_MEGNR</name>
<dbReference type="InterPro" id="IPR008979">
    <property type="entry name" value="Galactose-bd-like_sf"/>
</dbReference>
<feature type="chain" id="PRO_5043898363" description="Apple domain-containing protein" evidence="1">
    <location>
        <begin position="29"/>
        <end position="277"/>
    </location>
</feature>
<comment type="caution">
    <text evidence="2">The sequence shown here is derived from an EMBL/GenBank/DDBJ whole genome shotgun (WGS) entry which is preliminary data.</text>
</comment>
<evidence type="ECO:0000256" key="1">
    <source>
        <dbReference type="SAM" id="SignalP"/>
    </source>
</evidence>
<evidence type="ECO:0000313" key="3">
    <source>
        <dbReference type="Proteomes" id="UP001497623"/>
    </source>
</evidence>
<gene>
    <name evidence="2" type="ORF">MNOR_LOCUS34213</name>
</gene>
<proteinExistence type="predicted"/>
<feature type="signal peptide" evidence="1">
    <location>
        <begin position="1"/>
        <end position="28"/>
    </location>
</feature>
<organism evidence="2 3">
    <name type="scientific">Meganyctiphanes norvegica</name>
    <name type="common">Northern krill</name>
    <name type="synonym">Thysanopoda norvegica</name>
    <dbReference type="NCBI Taxonomy" id="48144"/>
    <lineage>
        <taxon>Eukaryota</taxon>
        <taxon>Metazoa</taxon>
        <taxon>Ecdysozoa</taxon>
        <taxon>Arthropoda</taxon>
        <taxon>Crustacea</taxon>
        <taxon>Multicrustacea</taxon>
        <taxon>Malacostraca</taxon>
        <taxon>Eumalacostraca</taxon>
        <taxon>Eucarida</taxon>
        <taxon>Euphausiacea</taxon>
        <taxon>Euphausiidae</taxon>
        <taxon>Meganyctiphanes</taxon>
    </lineage>
</organism>
<keyword evidence="3" id="KW-1185">Reference proteome</keyword>
<evidence type="ECO:0008006" key="4">
    <source>
        <dbReference type="Google" id="ProtNLM"/>
    </source>
</evidence>
<keyword evidence="1" id="KW-0732">Signal</keyword>
<dbReference type="Gene3D" id="2.60.120.260">
    <property type="entry name" value="Galactose-binding domain-like"/>
    <property type="match status" value="1"/>
</dbReference>
<dbReference type="AlphaFoldDB" id="A0AAV2SBG8"/>
<dbReference type="Proteomes" id="UP001497623">
    <property type="component" value="Unassembled WGS sequence"/>
</dbReference>